<dbReference type="RefSeq" id="WP_194503483.1">
    <property type="nucleotide sequence ID" value="NZ_JADIVZ010000004.1"/>
</dbReference>
<dbReference type="AlphaFoldDB" id="A0A930YD93"/>
<keyword evidence="2" id="KW-1185">Reference proteome</keyword>
<proteinExistence type="predicted"/>
<organism evidence="1 2">
    <name type="scientific">Nocardioides acrostichi</name>
    <dbReference type="NCBI Taxonomy" id="2784339"/>
    <lineage>
        <taxon>Bacteria</taxon>
        <taxon>Bacillati</taxon>
        <taxon>Actinomycetota</taxon>
        <taxon>Actinomycetes</taxon>
        <taxon>Propionibacteriales</taxon>
        <taxon>Nocardioidaceae</taxon>
        <taxon>Nocardioides</taxon>
    </lineage>
</organism>
<protein>
    <submittedName>
        <fullName evidence="1">Uncharacterized protein</fullName>
    </submittedName>
</protein>
<dbReference type="EMBL" id="JADIVZ010000004">
    <property type="protein sequence ID" value="MBF4162249.1"/>
    <property type="molecule type" value="Genomic_DNA"/>
</dbReference>
<accession>A0A930YD93</accession>
<name>A0A930YD93_9ACTN</name>
<evidence type="ECO:0000313" key="2">
    <source>
        <dbReference type="Proteomes" id="UP000656804"/>
    </source>
</evidence>
<evidence type="ECO:0000313" key="1">
    <source>
        <dbReference type="EMBL" id="MBF4162249.1"/>
    </source>
</evidence>
<reference evidence="1" key="1">
    <citation type="submission" date="2020-11" db="EMBL/GenBank/DDBJ databases">
        <title>Nocardioides sp. CBS4Y-1, whole genome shotgun sequence.</title>
        <authorList>
            <person name="Tuo L."/>
        </authorList>
    </citation>
    <scope>NUCLEOTIDE SEQUENCE</scope>
    <source>
        <strain evidence="1">CBS4Y-1</strain>
    </source>
</reference>
<sequence length="104" mass="11317">MARMAGGGYDKHLRGVPLAERRRIGGPAAHRVAPSQSCPARHCWVSDAVDGEGEKRPGLLLEWRRAGSGADVAWQGLVVYAARVRAHEWGLVEEWLPADRLAPA</sequence>
<comment type="caution">
    <text evidence="1">The sequence shown here is derived from an EMBL/GenBank/DDBJ whole genome shotgun (WGS) entry which is preliminary data.</text>
</comment>
<gene>
    <name evidence="1" type="ORF">ISG29_11160</name>
</gene>
<dbReference type="Proteomes" id="UP000656804">
    <property type="component" value="Unassembled WGS sequence"/>
</dbReference>